<comment type="caution">
    <text evidence="2">The sequence shown here is derived from an EMBL/GenBank/DDBJ whole genome shotgun (WGS) entry which is preliminary data.</text>
</comment>
<reference evidence="2 3" key="1">
    <citation type="submission" date="2013-08" db="EMBL/GenBank/DDBJ databases">
        <title>Intrasporangium oryzae NRRL B-24470.</title>
        <authorList>
            <person name="Liu H."/>
            <person name="Wang G."/>
        </authorList>
    </citation>
    <scope>NUCLEOTIDE SEQUENCE [LARGE SCALE GENOMIC DNA]</scope>
    <source>
        <strain evidence="2 3">NRRL B-24470</strain>
    </source>
</reference>
<gene>
    <name evidence="2" type="ORF">N865_21260</name>
</gene>
<keyword evidence="3" id="KW-1185">Reference proteome</keyword>
<sequence>MDASWTGEGPTSRSVSNSRFSTPGFHLNDHFNGTSRNAVASGTVAGSTLTADDLEFAFLGTTNSGQTKFCDGCAEGLSAQRS</sequence>
<feature type="region of interest" description="Disordered" evidence="1">
    <location>
        <begin position="1"/>
        <end position="22"/>
    </location>
</feature>
<dbReference type="Proteomes" id="UP000019489">
    <property type="component" value="Unassembled WGS sequence"/>
</dbReference>
<feature type="compositionally biased region" description="Polar residues" evidence="1">
    <location>
        <begin position="9"/>
        <end position="21"/>
    </location>
</feature>
<evidence type="ECO:0000313" key="3">
    <source>
        <dbReference type="Proteomes" id="UP000019489"/>
    </source>
</evidence>
<evidence type="ECO:0000313" key="2">
    <source>
        <dbReference type="EMBL" id="EWT00716.1"/>
    </source>
</evidence>
<name>W9G3K4_9MICO</name>
<protein>
    <submittedName>
        <fullName evidence="2">Uncharacterized protein</fullName>
    </submittedName>
</protein>
<dbReference type="STRING" id="1386089.N865_21260"/>
<organism evidence="2 3">
    <name type="scientific">Intrasporangium oryzae NRRL B-24470</name>
    <dbReference type="NCBI Taxonomy" id="1386089"/>
    <lineage>
        <taxon>Bacteria</taxon>
        <taxon>Bacillati</taxon>
        <taxon>Actinomycetota</taxon>
        <taxon>Actinomycetes</taxon>
        <taxon>Micrococcales</taxon>
        <taxon>Intrasporangiaceae</taxon>
        <taxon>Intrasporangium</taxon>
    </lineage>
</organism>
<accession>W9G3K4</accession>
<dbReference type="RefSeq" id="WP_034807723.1">
    <property type="nucleotide sequence ID" value="NZ_AWSA01000036.1"/>
</dbReference>
<dbReference type="EMBL" id="AWSA01000036">
    <property type="protein sequence ID" value="EWT00716.1"/>
    <property type="molecule type" value="Genomic_DNA"/>
</dbReference>
<evidence type="ECO:0000256" key="1">
    <source>
        <dbReference type="SAM" id="MobiDB-lite"/>
    </source>
</evidence>
<proteinExistence type="predicted"/>
<dbReference type="AlphaFoldDB" id="W9G3K4"/>